<dbReference type="Gene3D" id="3.30.420.130">
    <property type="entry name" value="Dinitrogenase iron-molybdenum cofactor biosynthesis domain"/>
    <property type="match status" value="1"/>
</dbReference>
<proteinExistence type="predicted"/>
<comment type="caution">
    <text evidence="2">The sequence shown here is derived from an EMBL/GenBank/DDBJ whole genome shotgun (WGS) entry which is preliminary data.</text>
</comment>
<organism evidence="2 3">
    <name type="scientific">Caldisalinibacter kiritimatiensis</name>
    <dbReference type="NCBI Taxonomy" id="1304284"/>
    <lineage>
        <taxon>Bacteria</taxon>
        <taxon>Bacillati</taxon>
        <taxon>Bacillota</taxon>
        <taxon>Tissierellia</taxon>
        <taxon>Tissierellales</taxon>
        <taxon>Thermohalobacteraceae</taxon>
        <taxon>Caldisalinibacter</taxon>
    </lineage>
</organism>
<sequence>MKICFTSTGETMESKLDPRFGRCKYFIIYDTETKEHKTVENSGAISAHGAGVSAAQQVEEAGVDVVITGKLGPNAMNILSAANINGFSGNQVSLEENLKLYEEGKLEKITKPGKAHHGM</sequence>
<keyword evidence="3" id="KW-1185">Reference proteome</keyword>
<dbReference type="PANTHER" id="PTHR42983">
    <property type="entry name" value="DINITROGENASE IRON-MOLYBDENUM COFACTOR PROTEIN-RELATED"/>
    <property type="match status" value="1"/>
</dbReference>
<dbReference type="SUPFAM" id="SSF53146">
    <property type="entry name" value="Nitrogenase accessory factor-like"/>
    <property type="match status" value="1"/>
</dbReference>
<accession>R1AXH5</accession>
<dbReference type="OrthoDB" id="9807451at2"/>
<dbReference type="InterPro" id="IPR003731">
    <property type="entry name" value="Di-Nase_FeMo-co_biosynth"/>
</dbReference>
<dbReference type="EMBL" id="ARZA01000065">
    <property type="protein sequence ID" value="EOD01357.1"/>
    <property type="molecule type" value="Genomic_DNA"/>
</dbReference>
<evidence type="ECO:0000313" key="2">
    <source>
        <dbReference type="EMBL" id="EOD01357.1"/>
    </source>
</evidence>
<dbReference type="STRING" id="1304284.L21TH_0578"/>
<dbReference type="RefSeq" id="WP_006308492.1">
    <property type="nucleotide sequence ID" value="NZ_ARZA01000065.1"/>
</dbReference>
<dbReference type="Proteomes" id="UP000013378">
    <property type="component" value="Unassembled WGS sequence"/>
</dbReference>
<dbReference type="CDD" id="cd00851">
    <property type="entry name" value="MTH1175"/>
    <property type="match status" value="1"/>
</dbReference>
<evidence type="ECO:0000313" key="3">
    <source>
        <dbReference type="Proteomes" id="UP000013378"/>
    </source>
</evidence>
<name>R1AXH5_9FIRM</name>
<dbReference type="PANTHER" id="PTHR42983:SF1">
    <property type="entry name" value="IRON-MOLYBDENUM PROTEIN"/>
    <property type="match status" value="1"/>
</dbReference>
<evidence type="ECO:0000259" key="1">
    <source>
        <dbReference type="Pfam" id="PF02579"/>
    </source>
</evidence>
<protein>
    <recommendedName>
        <fullName evidence="1">Dinitrogenase iron-molybdenum cofactor biosynthesis domain-containing protein</fullName>
    </recommendedName>
</protein>
<dbReference type="eggNOG" id="COG1433">
    <property type="taxonomic scope" value="Bacteria"/>
</dbReference>
<dbReference type="InterPro" id="IPR036105">
    <property type="entry name" value="DiNase_FeMo-co_biosyn_sf"/>
</dbReference>
<feature type="domain" description="Dinitrogenase iron-molybdenum cofactor biosynthesis" evidence="1">
    <location>
        <begin position="13"/>
        <end position="102"/>
    </location>
</feature>
<dbReference type="InterPro" id="IPR033913">
    <property type="entry name" value="MTH1175_dom"/>
</dbReference>
<gene>
    <name evidence="2" type="ORF">L21TH_0578</name>
</gene>
<dbReference type="AlphaFoldDB" id="R1AXH5"/>
<dbReference type="Pfam" id="PF02579">
    <property type="entry name" value="Nitro_FeMo-Co"/>
    <property type="match status" value="1"/>
</dbReference>
<reference evidence="2 3" key="1">
    <citation type="journal article" date="2015" name="Geomicrobiol. J.">
        <title>Caldisalinibacter kiritimatiensis gen. nov., sp. nov., a moderately thermohalophilic thiosulfate-reducing bacterium from a hypersaline microbial mat.</title>
        <authorList>
            <person name="Ben Hania W."/>
            <person name="Joseph M."/>
            <person name="Fiebig A."/>
            <person name="Bunk B."/>
            <person name="Klenk H.-P."/>
            <person name="Fardeau M.-L."/>
            <person name="Spring S."/>
        </authorList>
    </citation>
    <scope>NUCLEOTIDE SEQUENCE [LARGE SCALE GENOMIC DNA]</scope>
    <source>
        <strain evidence="2 3">L21-TH-D2</strain>
    </source>
</reference>